<evidence type="ECO:0000256" key="5">
    <source>
        <dbReference type="ARBA" id="ARBA00023136"/>
    </source>
</evidence>
<evidence type="ECO:0000256" key="1">
    <source>
        <dbReference type="ARBA" id="ARBA00004651"/>
    </source>
</evidence>
<feature type="transmembrane region" description="Helical" evidence="8">
    <location>
        <begin position="170"/>
        <end position="191"/>
    </location>
</feature>
<dbReference type="GO" id="GO:0007635">
    <property type="term" value="P:chemosensory behavior"/>
    <property type="evidence" value="ECO:0007669"/>
    <property type="project" value="TreeGrafter"/>
</dbReference>
<dbReference type="GO" id="GO:0007165">
    <property type="term" value="P:signal transduction"/>
    <property type="evidence" value="ECO:0007669"/>
    <property type="project" value="UniProtKB-KW"/>
</dbReference>
<keyword evidence="5 8" id="KW-0472">Membrane</keyword>
<feature type="transmembrane region" description="Helical" evidence="8">
    <location>
        <begin position="133"/>
        <end position="150"/>
    </location>
</feature>
<keyword evidence="7 8" id="KW-0807">Transducer</keyword>
<evidence type="ECO:0000256" key="8">
    <source>
        <dbReference type="RuleBase" id="RU363108"/>
    </source>
</evidence>
<evidence type="ECO:0000256" key="7">
    <source>
        <dbReference type="ARBA" id="ARBA00023224"/>
    </source>
</evidence>
<dbReference type="GO" id="GO:0043025">
    <property type="term" value="C:neuronal cell body"/>
    <property type="evidence" value="ECO:0007669"/>
    <property type="project" value="TreeGrafter"/>
</dbReference>
<evidence type="ECO:0000313" key="9">
    <source>
        <dbReference type="EMBL" id="KAJ8956682.1"/>
    </source>
</evidence>
<evidence type="ECO:0000256" key="2">
    <source>
        <dbReference type="ARBA" id="ARBA00022475"/>
    </source>
</evidence>
<dbReference type="InterPro" id="IPR013604">
    <property type="entry name" value="7TM_chemorcpt"/>
</dbReference>
<comment type="caution">
    <text evidence="9">The sequence shown here is derived from an EMBL/GenBank/DDBJ whole genome shotgun (WGS) entry which is preliminary data.</text>
</comment>
<dbReference type="GO" id="GO:0008049">
    <property type="term" value="P:male courtship behavior"/>
    <property type="evidence" value="ECO:0007669"/>
    <property type="project" value="TreeGrafter"/>
</dbReference>
<dbReference type="GO" id="GO:0030425">
    <property type="term" value="C:dendrite"/>
    <property type="evidence" value="ECO:0007669"/>
    <property type="project" value="TreeGrafter"/>
</dbReference>
<evidence type="ECO:0000256" key="4">
    <source>
        <dbReference type="ARBA" id="ARBA00022989"/>
    </source>
</evidence>
<feature type="transmembrane region" description="Helical" evidence="8">
    <location>
        <begin position="276"/>
        <end position="295"/>
    </location>
</feature>
<keyword evidence="6 8" id="KW-0675">Receptor</keyword>
<dbReference type="PANTHER" id="PTHR21143:SF104">
    <property type="entry name" value="GUSTATORY RECEPTOR 8A-RELATED"/>
    <property type="match status" value="1"/>
</dbReference>
<sequence length="375" mass="43982">MLEALQNPILFSNEKNDMKALNLTFTFGRFLLATPFKLEGKRYVIRGITIFLLISIIFQAYVSIASRVSDVSTSSITFVMVDWLRIILDMLFVAICLMNSNIFMMLHWRLLYRKLAHLDFLLRKHNFQVKRKLFLFYCEILLAFISFSALQIYELTIVYRYRGKDGVISFIGWTISQFYMNFILLLTYNFAKVLRHRYVLLNDMVKNTNEGELLNATIVHKLDEIVILYKTLYAIVDQFNKIFGWHVLLYISVSVMYILYAIMFSMEVKFIMERSIPWYLLSVVYILSLVILIISCDRAEKSGLKVISTCYLLHESIGDRRVKDKLLQLVEYAQQWKPHFSAAGFYDVNQSTLTAIFEAVITYLVILIQFDLALK</sequence>
<evidence type="ECO:0000256" key="3">
    <source>
        <dbReference type="ARBA" id="ARBA00022692"/>
    </source>
</evidence>
<feature type="transmembrane region" description="Helical" evidence="8">
    <location>
        <begin position="43"/>
        <end position="66"/>
    </location>
</feature>
<keyword evidence="3 8" id="KW-0812">Transmembrane</keyword>
<dbReference type="EMBL" id="JAPWTK010000028">
    <property type="protein sequence ID" value="KAJ8956682.1"/>
    <property type="molecule type" value="Genomic_DNA"/>
</dbReference>
<dbReference type="GO" id="GO:0005886">
    <property type="term" value="C:plasma membrane"/>
    <property type="evidence" value="ECO:0007669"/>
    <property type="project" value="UniProtKB-SubCell"/>
</dbReference>
<keyword evidence="4 8" id="KW-1133">Transmembrane helix</keyword>
<dbReference type="AlphaFoldDB" id="A0AAV8YYN6"/>
<comment type="caution">
    <text evidence="8">Lacks conserved residue(s) required for the propagation of feature annotation.</text>
</comment>
<proteinExistence type="inferred from homology"/>
<comment type="function">
    <text evidence="8">Gustatory receptor which mediates acceptance or avoidance behavior, depending on its substrates.</text>
</comment>
<evidence type="ECO:0000313" key="10">
    <source>
        <dbReference type="Proteomes" id="UP001162162"/>
    </source>
</evidence>
<dbReference type="PANTHER" id="PTHR21143">
    <property type="entry name" value="INVERTEBRATE GUSTATORY RECEPTOR"/>
    <property type="match status" value="1"/>
</dbReference>
<feature type="transmembrane region" description="Helical" evidence="8">
    <location>
        <begin position="242"/>
        <end position="264"/>
    </location>
</feature>
<dbReference type="GO" id="GO:0050909">
    <property type="term" value="P:sensory perception of taste"/>
    <property type="evidence" value="ECO:0007669"/>
    <property type="project" value="InterPro"/>
</dbReference>
<name>A0AAV8YYN6_9CUCU</name>
<dbReference type="Pfam" id="PF08395">
    <property type="entry name" value="7tm_7"/>
    <property type="match status" value="1"/>
</dbReference>
<evidence type="ECO:0000256" key="6">
    <source>
        <dbReference type="ARBA" id="ARBA00023170"/>
    </source>
</evidence>
<keyword evidence="10" id="KW-1185">Reference proteome</keyword>
<accession>A0AAV8YYN6</accession>
<keyword evidence="2 8" id="KW-1003">Cell membrane</keyword>
<reference evidence="9" key="1">
    <citation type="journal article" date="2023" name="Insect Mol. Biol.">
        <title>Genome sequencing provides insights into the evolution of gene families encoding plant cell wall-degrading enzymes in longhorned beetles.</title>
        <authorList>
            <person name="Shin N.R."/>
            <person name="Okamura Y."/>
            <person name="Kirsch R."/>
            <person name="Pauchet Y."/>
        </authorList>
    </citation>
    <scope>NUCLEOTIDE SEQUENCE</scope>
    <source>
        <strain evidence="9">AMC_N1</strain>
    </source>
</reference>
<comment type="similarity">
    <text evidence="8">Belongs to the insect chemoreceptor superfamily. Gustatory receptor (GR) family.</text>
</comment>
<gene>
    <name evidence="9" type="ORF">NQ318_014037</name>
</gene>
<dbReference type="GO" id="GO:0030424">
    <property type="term" value="C:axon"/>
    <property type="evidence" value="ECO:0007669"/>
    <property type="project" value="TreeGrafter"/>
</dbReference>
<dbReference type="Proteomes" id="UP001162162">
    <property type="component" value="Unassembled WGS sequence"/>
</dbReference>
<comment type="subcellular location">
    <subcellularLocation>
        <location evidence="1 8">Cell membrane</location>
        <topology evidence="1 8">Multi-pass membrane protein</topology>
    </subcellularLocation>
</comment>
<feature type="transmembrane region" description="Helical" evidence="8">
    <location>
        <begin position="86"/>
        <end position="112"/>
    </location>
</feature>
<organism evidence="9 10">
    <name type="scientific">Aromia moschata</name>
    <dbReference type="NCBI Taxonomy" id="1265417"/>
    <lineage>
        <taxon>Eukaryota</taxon>
        <taxon>Metazoa</taxon>
        <taxon>Ecdysozoa</taxon>
        <taxon>Arthropoda</taxon>
        <taxon>Hexapoda</taxon>
        <taxon>Insecta</taxon>
        <taxon>Pterygota</taxon>
        <taxon>Neoptera</taxon>
        <taxon>Endopterygota</taxon>
        <taxon>Coleoptera</taxon>
        <taxon>Polyphaga</taxon>
        <taxon>Cucujiformia</taxon>
        <taxon>Chrysomeloidea</taxon>
        <taxon>Cerambycidae</taxon>
        <taxon>Cerambycinae</taxon>
        <taxon>Callichromatini</taxon>
        <taxon>Aromia</taxon>
    </lineage>
</organism>
<protein>
    <recommendedName>
        <fullName evidence="8">Gustatory receptor</fullName>
    </recommendedName>
</protein>